<feature type="binding site" evidence="6">
    <location>
        <position position="181"/>
    </location>
    <ligand>
        <name>molybdate</name>
        <dbReference type="ChEBI" id="CHEBI:36264"/>
    </ligand>
</feature>
<dbReference type="InterPro" id="IPR005950">
    <property type="entry name" value="ModA"/>
</dbReference>
<dbReference type="NCBIfam" id="TIGR01256">
    <property type="entry name" value="modA"/>
    <property type="match status" value="1"/>
</dbReference>
<evidence type="ECO:0000256" key="5">
    <source>
        <dbReference type="ARBA" id="ARBA00062515"/>
    </source>
</evidence>
<dbReference type="PANTHER" id="PTHR30632">
    <property type="entry name" value="MOLYBDATE-BINDING PERIPLASMIC PROTEIN"/>
    <property type="match status" value="1"/>
</dbReference>
<comment type="subunit">
    <text evidence="5">The complex is composed of two ATP-binding proteins (ModC), two transmembrane proteins (ModB) and a solute-binding protein (ModA).</text>
</comment>
<evidence type="ECO:0000256" key="3">
    <source>
        <dbReference type="ARBA" id="ARBA00022723"/>
    </source>
</evidence>
<dbReference type="GO" id="GO:0030973">
    <property type="term" value="F:molybdate ion binding"/>
    <property type="evidence" value="ECO:0007669"/>
    <property type="project" value="InterPro"/>
</dbReference>
<dbReference type="FunFam" id="3.40.190.10:FF:000035">
    <property type="entry name" value="Molybdate ABC transporter substrate-binding protein"/>
    <property type="match status" value="1"/>
</dbReference>
<dbReference type="GO" id="GO:0015689">
    <property type="term" value="P:molybdate ion transport"/>
    <property type="evidence" value="ECO:0007669"/>
    <property type="project" value="InterPro"/>
</dbReference>
<dbReference type="InterPro" id="IPR044084">
    <property type="entry name" value="AvModA-like_subst-bd"/>
</dbReference>
<dbReference type="SUPFAM" id="SSF53850">
    <property type="entry name" value="Periplasmic binding protein-like II"/>
    <property type="match status" value="1"/>
</dbReference>
<dbReference type="Proteomes" id="UP000440694">
    <property type="component" value="Unassembled WGS sequence"/>
</dbReference>
<feature type="binding site" evidence="6">
    <location>
        <position position="68"/>
    </location>
    <ligand>
        <name>molybdate</name>
        <dbReference type="ChEBI" id="CHEBI:36264"/>
    </ligand>
</feature>
<keyword evidence="4 7" id="KW-0732">Signal</keyword>
<comment type="similarity">
    <text evidence="1">Belongs to the bacterial solute-binding protein ModA family.</text>
</comment>
<keyword evidence="9" id="KW-1185">Reference proteome</keyword>
<evidence type="ECO:0000256" key="6">
    <source>
        <dbReference type="PIRSR" id="PIRSR004846-1"/>
    </source>
</evidence>
<dbReference type="InterPro" id="IPR050682">
    <property type="entry name" value="ModA/WtpA"/>
</dbReference>
<protein>
    <submittedName>
        <fullName evidence="8">Molybdate ABC transporter substrate-binding protein</fullName>
    </submittedName>
</protein>
<dbReference type="Pfam" id="PF13531">
    <property type="entry name" value="SBP_bac_11"/>
    <property type="match status" value="1"/>
</dbReference>
<dbReference type="CDD" id="cd13539">
    <property type="entry name" value="PBP2_AvModA"/>
    <property type="match status" value="1"/>
</dbReference>
<dbReference type="PIRSF" id="PIRSF004846">
    <property type="entry name" value="ModA"/>
    <property type="match status" value="1"/>
</dbReference>
<accession>A0A6I3KND3</accession>
<dbReference type="PANTHER" id="PTHR30632:SF14">
    <property type="entry name" value="TUNGSTATE_MOLYBDATE_CHROMATE-BINDING PROTEIN MODA"/>
    <property type="match status" value="1"/>
</dbReference>
<dbReference type="GO" id="GO:1901359">
    <property type="term" value="F:tungstate binding"/>
    <property type="evidence" value="ECO:0007669"/>
    <property type="project" value="UniProtKB-ARBA"/>
</dbReference>
<evidence type="ECO:0000256" key="1">
    <source>
        <dbReference type="ARBA" id="ARBA00009175"/>
    </source>
</evidence>
<reference evidence="8 9" key="1">
    <citation type="submission" date="2019-11" db="EMBL/GenBank/DDBJ databases">
        <title>Identification of a novel strain.</title>
        <authorList>
            <person name="Xu Q."/>
            <person name="Wang G."/>
        </authorList>
    </citation>
    <scope>NUCLEOTIDE SEQUENCE [LARGE SCALE GENOMIC DNA]</scope>
    <source>
        <strain evidence="9">xq</strain>
    </source>
</reference>
<feature type="chain" id="PRO_5026026988" evidence="7">
    <location>
        <begin position="31"/>
        <end position="265"/>
    </location>
</feature>
<keyword evidence="3 6" id="KW-0479">Metal-binding</keyword>
<keyword evidence="2 6" id="KW-0500">Molybdenum</keyword>
<sequence>MSVTLGALMRGFAICVFALTVAGTHGVARADEPPAIAAAASLRYAIDEIAKGFEKDTGKSVKITYGATGNLVHQIEASAPFQALFAADDESVKKLAKGGLTDGEPVVFARGQLSVATPKGSAVAVDPALNGLKQALAAGKVKHVAIANAETAPYGRAARESLQKAGLWDEVQPLLVVGENIGQTATFVSTGAAEIGFIAKSLAISKEIEPKITSAIVPESWHEPIDHGLALIKSASPTAKEFVDYVRGPKGRAVLEASGFAVPTS</sequence>
<dbReference type="AlphaFoldDB" id="A0A6I3KND3"/>
<organism evidence="8 9">
    <name type="scientific">Hyphomicrobium album</name>
    <dbReference type="NCBI Taxonomy" id="2665159"/>
    <lineage>
        <taxon>Bacteria</taxon>
        <taxon>Pseudomonadati</taxon>
        <taxon>Pseudomonadota</taxon>
        <taxon>Alphaproteobacteria</taxon>
        <taxon>Hyphomicrobiales</taxon>
        <taxon>Hyphomicrobiaceae</taxon>
        <taxon>Hyphomicrobium</taxon>
    </lineage>
</organism>
<proteinExistence type="inferred from homology"/>
<feature type="binding site" evidence="6">
    <location>
        <position position="41"/>
    </location>
    <ligand>
        <name>molybdate</name>
        <dbReference type="ChEBI" id="CHEBI:36264"/>
    </ligand>
</feature>
<dbReference type="Gene3D" id="3.40.190.10">
    <property type="entry name" value="Periplasmic binding protein-like II"/>
    <property type="match status" value="2"/>
</dbReference>
<dbReference type="GO" id="GO:0046872">
    <property type="term" value="F:metal ion binding"/>
    <property type="evidence" value="ECO:0007669"/>
    <property type="project" value="UniProtKB-KW"/>
</dbReference>
<gene>
    <name evidence="8" type="primary">modA</name>
    <name evidence="8" type="ORF">GIW81_16615</name>
</gene>
<evidence type="ECO:0000256" key="4">
    <source>
        <dbReference type="ARBA" id="ARBA00022729"/>
    </source>
</evidence>
<comment type="caution">
    <text evidence="8">The sequence shown here is derived from an EMBL/GenBank/DDBJ whole genome shotgun (WGS) entry which is preliminary data.</text>
</comment>
<evidence type="ECO:0000313" key="8">
    <source>
        <dbReference type="EMBL" id="MTD95963.1"/>
    </source>
</evidence>
<dbReference type="RefSeq" id="WP_154740442.1">
    <property type="nucleotide sequence ID" value="NZ_WMBQ01000002.1"/>
</dbReference>
<feature type="signal peptide" evidence="7">
    <location>
        <begin position="1"/>
        <end position="30"/>
    </location>
</feature>
<evidence type="ECO:0000256" key="2">
    <source>
        <dbReference type="ARBA" id="ARBA00022505"/>
    </source>
</evidence>
<dbReference type="EMBL" id="WMBQ01000002">
    <property type="protein sequence ID" value="MTD95963.1"/>
    <property type="molecule type" value="Genomic_DNA"/>
</dbReference>
<evidence type="ECO:0000256" key="7">
    <source>
        <dbReference type="SAM" id="SignalP"/>
    </source>
</evidence>
<name>A0A6I3KND3_9HYPH</name>
<evidence type="ECO:0000313" key="9">
    <source>
        <dbReference type="Proteomes" id="UP000440694"/>
    </source>
</evidence>